<accession>A0AAD0QVP2</accession>
<sequence length="190" mass="21078">MAGVSDELTKFAFALALRGVHPNSLSSISDSVEDQVRILLADKKTTQGLKDEFDRFRIAWRRLYDRERERREAIWRLEPVEPGSKAAEPLLEALAAIANADEADPIGEAHALGIDEVVAMVPVTSAPGSIDYVGFDDIPEPWCERFLQASAGSTASILGSYAGDWMKFVRCWKEEMAMIAKHELAKRNSL</sequence>
<reference evidence="1 2" key="1">
    <citation type="submission" date="2018-07" db="EMBL/GenBank/DDBJ databases">
        <title>Complete genome sequence of a Pseudomonas plecoglossicida strain pathogenic to the marine fish, Larimichthys crocea.</title>
        <authorList>
            <person name="Tao Z."/>
        </authorList>
    </citation>
    <scope>NUCLEOTIDE SEQUENCE [LARGE SCALE GENOMIC DNA]</scope>
    <source>
        <strain evidence="1 2">XSDHY-P</strain>
    </source>
</reference>
<evidence type="ECO:0000313" key="1">
    <source>
        <dbReference type="EMBL" id="AXM95620.1"/>
    </source>
</evidence>
<proteinExistence type="predicted"/>
<gene>
    <name evidence="1" type="ORF">DVB73_07320</name>
</gene>
<dbReference type="EMBL" id="CP031146">
    <property type="protein sequence ID" value="AXM95620.1"/>
    <property type="molecule type" value="Genomic_DNA"/>
</dbReference>
<dbReference type="Proteomes" id="UP000256503">
    <property type="component" value="Chromosome"/>
</dbReference>
<protein>
    <submittedName>
        <fullName evidence="1">Uncharacterized protein</fullName>
    </submittedName>
</protein>
<evidence type="ECO:0000313" key="2">
    <source>
        <dbReference type="Proteomes" id="UP000256503"/>
    </source>
</evidence>
<organism evidence="1 2">
    <name type="scientific">Pseudomonas plecoglossicida</name>
    <dbReference type="NCBI Taxonomy" id="70775"/>
    <lineage>
        <taxon>Bacteria</taxon>
        <taxon>Pseudomonadati</taxon>
        <taxon>Pseudomonadota</taxon>
        <taxon>Gammaproteobacteria</taxon>
        <taxon>Pseudomonadales</taxon>
        <taxon>Pseudomonadaceae</taxon>
        <taxon>Pseudomonas</taxon>
    </lineage>
</organism>
<dbReference type="AlphaFoldDB" id="A0AAD0QVP2"/>
<name>A0AAD0QVP2_PSEDL</name>